<evidence type="ECO:0000256" key="1">
    <source>
        <dbReference type="SAM" id="MobiDB-lite"/>
    </source>
</evidence>
<reference evidence="3" key="1">
    <citation type="submission" date="2022-11" db="UniProtKB">
        <authorList>
            <consortium name="WormBaseParasite"/>
        </authorList>
    </citation>
    <scope>IDENTIFICATION</scope>
</reference>
<evidence type="ECO:0000313" key="2">
    <source>
        <dbReference type="Proteomes" id="UP000887540"/>
    </source>
</evidence>
<protein>
    <submittedName>
        <fullName evidence="3">Uncharacterized protein</fullName>
    </submittedName>
</protein>
<dbReference type="WBParaSite" id="ACRNAN_Path_493.g1846.t2">
    <property type="protein sequence ID" value="ACRNAN_Path_493.g1846.t2"/>
    <property type="gene ID" value="ACRNAN_Path_493.g1846"/>
</dbReference>
<sequence>MFQGPQGNPNTALTPNAQSATKSPTTTDWCPQCYAYQSTDPNDLNNVVSICCPTNDEDYTSCLTSCMTMAKFRNHGDLSKKTGIQECSNCFTTCSIQAGLLSQVSSCSTSYYQASGMDPFANLGL</sequence>
<evidence type="ECO:0000313" key="3">
    <source>
        <dbReference type="WBParaSite" id="ACRNAN_Path_493.g1846.t2"/>
    </source>
</evidence>
<feature type="region of interest" description="Disordered" evidence="1">
    <location>
        <begin position="1"/>
        <end position="28"/>
    </location>
</feature>
<keyword evidence="2" id="KW-1185">Reference proteome</keyword>
<name>A0A914C7H2_9BILA</name>
<dbReference type="Proteomes" id="UP000887540">
    <property type="component" value="Unplaced"/>
</dbReference>
<accession>A0A914C7H2</accession>
<proteinExistence type="predicted"/>
<organism evidence="2 3">
    <name type="scientific">Acrobeloides nanus</name>
    <dbReference type="NCBI Taxonomy" id="290746"/>
    <lineage>
        <taxon>Eukaryota</taxon>
        <taxon>Metazoa</taxon>
        <taxon>Ecdysozoa</taxon>
        <taxon>Nematoda</taxon>
        <taxon>Chromadorea</taxon>
        <taxon>Rhabditida</taxon>
        <taxon>Tylenchina</taxon>
        <taxon>Cephalobomorpha</taxon>
        <taxon>Cephaloboidea</taxon>
        <taxon>Cephalobidae</taxon>
        <taxon>Acrobeloides</taxon>
    </lineage>
</organism>
<dbReference type="AlphaFoldDB" id="A0A914C7H2"/>